<gene>
    <name evidence="2" type="ORF">NCTC10926_00692</name>
</gene>
<dbReference type="Proteomes" id="UP000254620">
    <property type="component" value="Unassembled WGS sequence"/>
</dbReference>
<dbReference type="RefSeq" id="WP_115615485.1">
    <property type="nucleotide sequence ID" value="NZ_UFSW01000001.1"/>
</dbReference>
<proteinExistence type="predicted"/>
<dbReference type="EMBL" id="UFSW01000001">
    <property type="protein sequence ID" value="SUU97311.1"/>
    <property type="molecule type" value="Genomic_DNA"/>
</dbReference>
<evidence type="ECO:0000313" key="3">
    <source>
        <dbReference type="Proteomes" id="UP000254620"/>
    </source>
</evidence>
<name>A0A380X256_AVIPA</name>
<keyword evidence="1" id="KW-0472">Membrane</keyword>
<keyword evidence="1" id="KW-1133">Transmembrane helix</keyword>
<protein>
    <submittedName>
        <fullName evidence="2">Uncharacterized protein</fullName>
    </submittedName>
</protein>
<dbReference type="AlphaFoldDB" id="A0A380X256"/>
<evidence type="ECO:0000256" key="1">
    <source>
        <dbReference type="SAM" id="Phobius"/>
    </source>
</evidence>
<feature type="transmembrane region" description="Helical" evidence="1">
    <location>
        <begin position="45"/>
        <end position="63"/>
    </location>
</feature>
<accession>A0A380X256</accession>
<organism evidence="2 3">
    <name type="scientific">Avibacterium paragallinarum</name>
    <name type="common">Haemophilus gallinarum</name>
    <dbReference type="NCBI Taxonomy" id="728"/>
    <lineage>
        <taxon>Bacteria</taxon>
        <taxon>Pseudomonadati</taxon>
        <taxon>Pseudomonadota</taxon>
        <taxon>Gammaproteobacteria</taxon>
        <taxon>Pasteurellales</taxon>
        <taxon>Pasteurellaceae</taxon>
        <taxon>Avibacterium</taxon>
    </lineage>
</organism>
<reference evidence="2 3" key="1">
    <citation type="submission" date="2018-06" db="EMBL/GenBank/DDBJ databases">
        <authorList>
            <consortium name="Pathogen Informatics"/>
            <person name="Doyle S."/>
        </authorList>
    </citation>
    <scope>NUCLEOTIDE SEQUENCE [LARGE SCALE GENOMIC DNA]</scope>
    <source>
        <strain evidence="2 3">NCTC10926</strain>
    </source>
</reference>
<evidence type="ECO:0000313" key="2">
    <source>
        <dbReference type="EMBL" id="SUU97311.1"/>
    </source>
</evidence>
<sequence length="81" mass="9256">MLNLFNLLKRPIETETLDAWAKIAADITKVAILAFPVILYGNDPIYLKIINTVLLVFAVYFGLAGTRHLRRIKLSKKEEKQ</sequence>
<keyword evidence="1" id="KW-0812">Transmembrane</keyword>